<evidence type="ECO:0000256" key="1">
    <source>
        <dbReference type="SAM" id="MobiDB-lite"/>
    </source>
</evidence>
<protein>
    <submittedName>
        <fullName evidence="2">Uncharacterized protein</fullName>
    </submittedName>
</protein>
<evidence type="ECO:0000313" key="3">
    <source>
        <dbReference type="Proteomes" id="UP001371456"/>
    </source>
</evidence>
<accession>A0AAN8ST50</accession>
<gene>
    <name evidence="2" type="ORF">RDI58_029164</name>
</gene>
<dbReference type="AlphaFoldDB" id="A0AAN8ST50"/>
<name>A0AAN8ST50_SOLBU</name>
<sequence>MIHEIKQNGNDLMVATQEDPHMKTNATMVTTDNNARSNEFLKVKNQCYVNSSIGKMPEPASPMFLSNPSIANVG</sequence>
<keyword evidence="3" id="KW-1185">Reference proteome</keyword>
<organism evidence="2 3">
    <name type="scientific">Solanum bulbocastanum</name>
    <name type="common">Wild potato</name>
    <dbReference type="NCBI Taxonomy" id="147425"/>
    <lineage>
        <taxon>Eukaryota</taxon>
        <taxon>Viridiplantae</taxon>
        <taxon>Streptophyta</taxon>
        <taxon>Embryophyta</taxon>
        <taxon>Tracheophyta</taxon>
        <taxon>Spermatophyta</taxon>
        <taxon>Magnoliopsida</taxon>
        <taxon>eudicotyledons</taxon>
        <taxon>Gunneridae</taxon>
        <taxon>Pentapetalae</taxon>
        <taxon>asterids</taxon>
        <taxon>lamiids</taxon>
        <taxon>Solanales</taxon>
        <taxon>Solanaceae</taxon>
        <taxon>Solanoideae</taxon>
        <taxon>Solaneae</taxon>
        <taxon>Solanum</taxon>
    </lineage>
</organism>
<dbReference type="Proteomes" id="UP001371456">
    <property type="component" value="Unassembled WGS sequence"/>
</dbReference>
<proteinExistence type="predicted"/>
<evidence type="ECO:0000313" key="2">
    <source>
        <dbReference type="EMBL" id="KAK6773925.1"/>
    </source>
</evidence>
<reference evidence="2 3" key="1">
    <citation type="submission" date="2024-02" db="EMBL/GenBank/DDBJ databases">
        <title>de novo genome assembly of Solanum bulbocastanum strain 11H21.</title>
        <authorList>
            <person name="Hosaka A.J."/>
        </authorList>
    </citation>
    <scope>NUCLEOTIDE SEQUENCE [LARGE SCALE GENOMIC DNA]</scope>
    <source>
        <tissue evidence="2">Young leaves</tissue>
    </source>
</reference>
<dbReference type="EMBL" id="JBANQN010000012">
    <property type="protein sequence ID" value="KAK6773925.1"/>
    <property type="molecule type" value="Genomic_DNA"/>
</dbReference>
<feature type="region of interest" description="Disordered" evidence="1">
    <location>
        <begin position="1"/>
        <end position="22"/>
    </location>
</feature>
<comment type="caution">
    <text evidence="2">The sequence shown here is derived from an EMBL/GenBank/DDBJ whole genome shotgun (WGS) entry which is preliminary data.</text>
</comment>